<dbReference type="InterPro" id="IPR029044">
    <property type="entry name" value="Nucleotide-diphossugar_trans"/>
</dbReference>
<organism evidence="8">
    <name type="scientific">bioreactor metagenome</name>
    <dbReference type="NCBI Taxonomy" id="1076179"/>
    <lineage>
        <taxon>unclassified sequences</taxon>
        <taxon>metagenomes</taxon>
        <taxon>ecological metagenomes</taxon>
    </lineage>
</organism>
<reference evidence="8" key="1">
    <citation type="submission" date="2019-08" db="EMBL/GenBank/DDBJ databases">
        <authorList>
            <person name="Kucharzyk K."/>
            <person name="Murdoch R.W."/>
            <person name="Higgins S."/>
            <person name="Loffler F."/>
        </authorList>
    </citation>
    <scope>NUCLEOTIDE SEQUENCE</scope>
</reference>
<dbReference type="Gene3D" id="3.40.50.2000">
    <property type="entry name" value="Glycogen Phosphorylase B"/>
    <property type="match status" value="1"/>
</dbReference>
<evidence type="ECO:0000256" key="3">
    <source>
        <dbReference type="ARBA" id="ARBA00022676"/>
    </source>
</evidence>
<dbReference type="SUPFAM" id="SSF53448">
    <property type="entry name" value="Nucleotide-diphospho-sugar transferases"/>
    <property type="match status" value="1"/>
</dbReference>
<dbReference type="SUPFAM" id="SSF53756">
    <property type="entry name" value="UDP-Glycosyltransferase/glycogen phosphorylase"/>
    <property type="match status" value="1"/>
</dbReference>
<dbReference type="PANTHER" id="PTHR43646">
    <property type="entry name" value="GLYCOSYLTRANSFERASE"/>
    <property type="match status" value="1"/>
</dbReference>
<accession>A0A644V9D4</accession>
<dbReference type="GO" id="GO:0016757">
    <property type="term" value="F:glycosyltransferase activity"/>
    <property type="evidence" value="ECO:0007669"/>
    <property type="project" value="UniProtKB-KW"/>
</dbReference>
<evidence type="ECO:0000256" key="2">
    <source>
        <dbReference type="ARBA" id="ARBA00022475"/>
    </source>
</evidence>
<protein>
    <recommendedName>
        <fullName evidence="7">Glycosyltransferase 2-like domain-containing protein</fullName>
    </recommendedName>
</protein>
<comment type="subcellular location">
    <subcellularLocation>
        <location evidence="1">Cell membrane</location>
    </subcellularLocation>
</comment>
<dbReference type="Gene3D" id="3.90.550.10">
    <property type="entry name" value="Spore Coat Polysaccharide Biosynthesis Protein SpsA, Chain A"/>
    <property type="match status" value="1"/>
</dbReference>
<dbReference type="GO" id="GO:0005886">
    <property type="term" value="C:plasma membrane"/>
    <property type="evidence" value="ECO:0007669"/>
    <property type="project" value="UniProtKB-SubCell"/>
</dbReference>
<keyword evidence="3" id="KW-0328">Glycosyltransferase</keyword>
<evidence type="ECO:0000313" key="8">
    <source>
        <dbReference type="EMBL" id="MPL87938.1"/>
    </source>
</evidence>
<dbReference type="Pfam" id="PF13528">
    <property type="entry name" value="Glyco_trans_1_3"/>
    <property type="match status" value="1"/>
</dbReference>
<keyword evidence="5" id="KW-0472">Membrane</keyword>
<dbReference type="PANTHER" id="PTHR43646:SF2">
    <property type="entry name" value="GLYCOSYLTRANSFERASE 2-LIKE DOMAIN-CONTAINING PROTEIN"/>
    <property type="match status" value="1"/>
</dbReference>
<dbReference type="AlphaFoldDB" id="A0A644V9D4"/>
<evidence type="ECO:0000256" key="5">
    <source>
        <dbReference type="ARBA" id="ARBA00023136"/>
    </source>
</evidence>
<keyword evidence="2" id="KW-1003">Cell membrane</keyword>
<feature type="compositionally biased region" description="Basic and acidic residues" evidence="6">
    <location>
        <begin position="282"/>
        <end position="298"/>
    </location>
</feature>
<dbReference type="InterPro" id="IPR001173">
    <property type="entry name" value="Glyco_trans_2-like"/>
</dbReference>
<name>A0A644V9D4_9ZZZZ</name>
<dbReference type="NCBIfam" id="TIGR00661">
    <property type="entry name" value="MJ1255"/>
    <property type="match status" value="1"/>
</dbReference>
<dbReference type="EMBL" id="VSSQ01000247">
    <property type="protein sequence ID" value="MPL87938.1"/>
    <property type="molecule type" value="Genomic_DNA"/>
</dbReference>
<dbReference type="InterPro" id="IPR005262">
    <property type="entry name" value="MJ1255-like"/>
</dbReference>
<dbReference type="Pfam" id="PF00535">
    <property type="entry name" value="Glycos_transf_2"/>
    <property type="match status" value="1"/>
</dbReference>
<evidence type="ECO:0000259" key="7">
    <source>
        <dbReference type="Pfam" id="PF00535"/>
    </source>
</evidence>
<feature type="domain" description="Glycosyltransferase 2-like" evidence="7">
    <location>
        <begin position="4"/>
        <end position="132"/>
    </location>
</feature>
<gene>
    <name evidence="8" type="ORF">SDC9_33951</name>
</gene>
<keyword evidence="4" id="KW-0808">Transferase</keyword>
<evidence type="ECO:0000256" key="1">
    <source>
        <dbReference type="ARBA" id="ARBA00004236"/>
    </source>
</evidence>
<evidence type="ECO:0000256" key="6">
    <source>
        <dbReference type="SAM" id="MobiDB-lite"/>
    </source>
</evidence>
<comment type="caution">
    <text evidence="8">The sequence shown here is derived from an EMBL/GenBank/DDBJ whole genome shotgun (WGS) entry which is preliminary data.</text>
</comment>
<proteinExistence type="predicted"/>
<sequence>MKLSIIIPTYNEEEYLPKLLKSIRLQEFEDYEVIVADANSCDNTIKIAEHYGCIVVEGGMPGVGRNNGAKIAKGEILLFLDSDLELTNNYLIETIHEFESNDLDIGITQINPISEKKRDKILHDLANWFMIAFEKIKPHGAGCYGIICKRELHEKYNGFDETLTFGEDTDYIERIGKDNKFKVLRNPIINVSTRRLEEEGLGKLAMQYGKSTFNDLRGIRTSAEELEYGFNHFPKDSIEKEDLMAKIRKISDNHSIVKSEDLEYMDKKRIEDRKSIEDKKRIESSINNKENKNKDSNNNKKYNNKNNYNNYNNNINNNNINNNNINNNATTISIYENKENNLEIINTSLQKINQKKKIFYAVCGEGMGHAVRSAVILEKLTKEENKDKYEIYIFSSDRAYKYLNSKFDNVFKIGGFNTVYENNEVKNKRTLLNAIKTTPNNLKENYGILFKKAREVKPNIIISDFENYSSILSKIINVPLISLDNIHMITQTLVDYPPYHRQDMLKAKSVIRSYIMRPKRYILTSYFFPKIKNPDKAVIYPPVIRDKIKNLKTKYDDYIFVYQTSDSNKELIKTLKEFDEKFIVYGFNKEGNEENLTFRKFNEDKIYDDMCNAKAVISNGGFTLISEAIYLKKPIYSIPAIGNFEQLLNGFYIDKLGYGEMHEKINVSTLKSFLNNLKKYQKNLYNIKNSDNSEIIQELERSIEIFSKKY</sequence>
<evidence type="ECO:0000256" key="4">
    <source>
        <dbReference type="ARBA" id="ARBA00022679"/>
    </source>
</evidence>
<feature type="region of interest" description="Disordered" evidence="6">
    <location>
        <begin position="282"/>
        <end position="307"/>
    </location>
</feature>